<dbReference type="EMBL" id="BGPR01000155">
    <property type="protein sequence ID" value="GBM00306.1"/>
    <property type="molecule type" value="Genomic_DNA"/>
</dbReference>
<accession>A0A4Y2C8V4</accession>
<name>A0A4Y2C8V4_ARAVE</name>
<reference evidence="1 2" key="1">
    <citation type="journal article" date="2019" name="Sci. Rep.">
        <title>Orb-weaving spider Araneus ventricosus genome elucidates the spidroin gene catalogue.</title>
        <authorList>
            <person name="Kono N."/>
            <person name="Nakamura H."/>
            <person name="Ohtoshi R."/>
            <person name="Moran D.A.P."/>
            <person name="Shinohara A."/>
            <person name="Yoshida Y."/>
            <person name="Fujiwara M."/>
            <person name="Mori M."/>
            <person name="Tomita M."/>
            <person name="Arakawa K."/>
        </authorList>
    </citation>
    <scope>NUCLEOTIDE SEQUENCE [LARGE SCALE GENOMIC DNA]</scope>
</reference>
<proteinExistence type="predicted"/>
<dbReference type="Proteomes" id="UP000499080">
    <property type="component" value="Unassembled WGS sequence"/>
</dbReference>
<evidence type="ECO:0000313" key="1">
    <source>
        <dbReference type="EMBL" id="GBM00306.1"/>
    </source>
</evidence>
<dbReference type="AlphaFoldDB" id="A0A4Y2C8V4"/>
<protein>
    <submittedName>
        <fullName evidence="1">Uncharacterized protein</fullName>
    </submittedName>
</protein>
<evidence type="ECO:0000313" key="2">
    <source>
        <dbReference type="Proteomes" id="UP000499080"/>
    </source>
</evidence>
<sequence length="228" mass="26983">MVRKLYSDKLTRGVVMNSTFVPTLEDIAVKTVALLFYNDPKISQLSECEPFDDPTTEWNDLIYEKVSKLFLPALLQKRLLATSISDCLWIARYYALHQKYPSICCNQCRCLERILLHSYLRPSNGLFDKHKFFDDLVRDQLLDVKFRFILACEFFTTLEITDCHSLIWKCVPHIHGLWKQMGLDMRNCFYRGHPYKMKWIASFITSHCDWVFEDLRDLFCPDYVPLVV</sequence>
<gene>
    <name evidence="1" type="ORF">AVEN_32648_1</name>
</gene>
<comment type="caution">
    <text evidence="1">The sequence shown here is derived from an EMBL/GenBank/DDBJ whole genome shotgun (WGS) entry which is preliminary data.</text>
</comment>
<keyword evidence="2" id="KW-1185">Reference proteome</keyword>
<organism evidence="1 2">
    <name type="scientific">Araneus ventricosus</name>
    <name type="common">Orbweaver spider</name>
    <name type="synonym">Epeira ventricosa</name>
    <dbReference type="NCBI Taxonomy" id="182803"/>
    <lineage>
        <taxon>Eukaryota</taxon>
        <taxon>Metazoa</taxon>
        <taxon>Ecdysozoa</taxon>
        <taxon>Arthropoda</taxon>
        <taxon>Chelicerata</taxon>
        <taxon>Arachnida</taxon>
        <taxon>Araneae</taxon>
        <taxon>Araneomorphae</taxon>
        <taxon>Entelegynae</taxon>
        <taxon>Araneoidea</taxon>
        <taxon>Araneidae</taxon>
        <taxon>Araneus</taxon>
    </lineage>
</organism>